<proteinExistence type="predicted"/>
<comment type="caution">
    <text evidence="1">The sequence shown here is derived from an EMBL/GenBank/DDBJ whole genome shotgun (WGS) entry which is preliminary data.</text>
</comment>
<organism evidence="1 2">
    <name type="scientific">Streptomyces mooreae</name>
    <dbReference type="NCBI Taxonomy" id="3075523"/>
    <lineage>
        <taxon>Bacteria</taxon>
        <taxon>Bacillati</taxon>
        <taxon>Actinomycetota</taxon>
        <taxon>Actinomycetes</taxon>
        <taxon>Kitasatosporales</taxon>
        <taxon>Streptomycetaceae</taxon>
        <taxon>Streptomyces</taxon>
    </lineage>
</organism>
<reference evidence="1" key="1">
    <citation type="submission" date="2024-05" db="EMBL/GenBank/DDBJ databases">
        <title>30 novel species of actinomycetes from the DSMZ collection.</title>
        <authorList>
            <person name="Nouioui I."/>
        </authorList>
    </citation>
    <scope>NUCLEOTIDE SEQUENCE</scope>
    <source>
        <strain evidence="1">DSM 41527</strain>
    </source>
</reference>
<dbReference type="Proteomes" id="UP001180551">
    <property type="component" value="Unassembled WGS sequence"/>
</dbReference>
<dbReference type="RefSeq" id="WP_311625554.1">
    <property type="nucleotide sequence ID" value="NZ_JAVRFE010000031.1"/>
</dbReference>
<evidence type="ECO:0000313" key="1">
    <source>
        <dbReference type="EMBL" id="MDT0458475.1"/>
    </source>
</evidence>
<name>A0ABU2TC33_9ACTN</name>
<protein>
    <submittedName>
        <fullName evidence="1">Toxin</fullName>
    </submittedName>
</protein>
<sequence length="198" mass="22189">MTDTTDTPSSEPSLSEVRKLCEIGLKGLPIPNPFSVEQLRINMEIARGRRIIMQPIPESMTTASTACGLRIKDTDFSVILHRQRPSAYLTERVKLHELVHEWLDHGTQLSADELRALLPVFGPELVKRVMAGKVTVQARSNYRTLEERIAEVGASLIPRMARDVPTDDMLGRLGDTLSRPAGGSYRTGRRLRGLFRRS</sequence>
<dbReference type="EMBL" id="JAVRFE010000031">
    <property type="protein sequence ID" value="MDT0458475.1"/>
    <property type="molecule type" value="Genomic_DNA"/>
</dbReference>
<evidence type="ECO:0000313" key="2">
    <source>
        <dbReference type="Proteomes" id="UP001180551"/>
    </source>
</evidence>
<keyword evidence="2" id="KW-1185">Reference proteome</keyword>
<accession>A0ABU2TC33</accession>
<gene>
    <name evidence="1" type="ORF">RM550_22520</name>
</gene>